<comment type="caution">
    <text evidence="1">The sequence shown here is derived from an EMBL/GenBank/DDBJ whole genome shotgun (WGS) entry which is preliminary data.</text>
</comment>
<protein>
    <submittedName>
        <fullName evidence="1">Uncharacterized protein</fullName>
    </submittedName>
</protein>
<sequence>LSQLHRMDDFDYPDIPRHYEEAILICTMLSKKTVDLGNRKIKPETIRRFRDFLRICTTYPNDPQTAKKELRRKGFSDTYFYYYSFK</sequence>
<dbReference type="Pfam" id="PF19529">
    <property type="entry name" value="DUF6057"/>
    <property type="match status" value="1"/>
</dbReference>
<evidence type="ECO:0000313" key="1">
    <source>
        <dbReference type="EMBL" id="GAG86240.1"/>
    </source>
</evidence>
<proteinExistence type="predicted"/>
<reference evidence="1" key="1">
    <citation type="journal article" date="2014" name="Front. Microbiol.">
        <title>High frequency of phylogenetically diverse reductive dehalogenase-homologous genes in deep subseafloor sedimentary metagenomes.</title>
        <authorList>
            <person name="Kawai M."/>
            <person name="Futagami T."/>
            <person name="Toyoda A."/>
            <person name="Takaki Y."/>
            <person name="Nishi S."/>
            <person name="Hori S."/>
            <person name="Arai W."/>
            <person name="Tsubouchi T."/>
            <person name="Morono Y."/>
            <person name="Uchiyama I."/>
            <person name="Ito T."/>
            <person name="Fujiyama A."/>
            <person name="Inagaki F."/>
            <person name="Takami H."/>
        </authorList>
    </citation>
    <scope>NUCLEOTIDE SEQUENCE</scope>
    <source>
        <strain evidence="1">Expedition CK06-06</strain>
    </source>
</reference>
<organism evidence="1">
    <name type="scientific">marine sediment metagenome</name>
    <dbReference type="NCBI Taxonomy" id="412755"/>
    <lineage>
        <taxon>unclassified sequences</taxon>
        <taxon>metagenomes</taxon>
        <taxon>ecological metagenomes</taxon>
    </lineage>
</organism>
<accession>X1AU36</accession>
<dbReference type="AlphaFoldDB" id="X1AU36"/>
<name>X1AU36_9ZZZZ</name>
<gene>
    <name evidence="1" type="ORF">S01H4_34273</name>
</gene>
<dbReference type="EMBL" id="BART01018126">
    <property type="protein sequence ID" value="GAG86240.1"/>
    <property type="molecule type" value="Genomic_DNA"/>
</dbReference>
<dbReference type="InterPro" id="IPR045692">
    <property type="entry name" value="DUF6057"/>
</dbReference>
<feature type="non-terminal residue" evidence="1">
    <location>
        <position position="1"/>
    </location>
</feature>